<gene>
    <name evidence="1" type="ordered locus">Metok_0302</name>
</gene>
<dbReference type="GeneID" id="10772420"/>
<dbReference type="EMBL" id="CP002792">
    <property type="protein sequence ID" value="AEH06292.1"/>
    <property type="molecule type" value="Genomic_DNA"/>
</dbReference>
<evidence type="ECO:0000313" key="1">
    <source>
        <dbReference type="EMBL" id="AEH06292.1"/>
    </source>
</evidence>
<sequence length="59" mass="6861">MMDFNKLEFYVEKAKQQWMSGDEHGAVESLYKAKRLAAAMESEAKFKLHVGHRDAIFIK</sequence>
<reference evidence="1" key="1">
    <citation type="submission" date="2011-05" db="EMBL/GenBank/DDBJ databases">
        <title>Complete sequence of chromosome of Methanothermococcus okinawensis IH1.</title>
        <authorList>
            <consortium name="US DOE Joint Genome Institute"/>
            <person name="Lucas S."/>
            <person name="Han J."/>
            <person name="Lapidus A."/>
            <person name="Cheng J.-F."/>
            <person name="Goodwin L."/>
            <person name="Pitluck S."/>
            <person name="Peters L."/>
            <person name="Mikhailova N."/>
            <person name="Held B."/>
            <person name="Han C."/>
            <person name="Tapia R."/>
            <person name="Land M."/>
            <person name="Hauser L."/>
            <person name="Kyrpides N."/>
            <person name="Ivanova N."/>
            <person name="Pagani I."/>
            <person name="Sieprawska-Lupa M."/>
            <person name="Takai K."/>
            <person name="Miyazaki J."/>
            <person name="Whitman W."/>
            <person name="Woyke T."/>
        </authorList>
    </citation>
    <scope>NUCLEOTIDE SEQUENCE</scope>
    <source>
        <strain evidence="1">IH1</strain>
    </source>
</reference>
<organism evidence="1 2">
    <name type="scientific">Methanothermococcus okinawensis (strain DSM 14208 / JCM 11175 / IH1)</name>
    <dbReference type="NCBI Taxonomy" id="647113"/>
    <lineage>
        <taxon>Archaea</taxon>
        <taxon>Methanobacteriati</taxon>
        <taxon>Methanobacteriota</taxon>
        <taxon>Methanomada group</taxon>
        <taxon>Methanococci</taxon>
        <taxon>Methanococcales</taxon>
        <taxon>Methanococcaceae</taxon>
        <taxon>Methanothermococcus</taxon>
    </lineage>
</organism>
<dbReference type="RefSeq" id="WP_013866478.1">
    <property type="nucleotide sequence ID" value="NC_015636.1"/>
</dbReference>
<dbReference type="HOGENOM" id="CLU_2949331_0_0_2"/>
<accession>F8ANT9</accession>
<dbReference type="STRING" id="647113.Metok_0302"/>
<dbReference type="AlphaFoldDB" id="F8ANT9"/>
<proteinExistence type="predicted"/>
<protein>
    <submittedName>
        <fullName evidence="1">Uncharacterized protein</fullName>
    </submittedName>
</protein>
<dbReference type="KEGG" id="mok:Metok_0302"/>
<name>F8ANT9_METOI</name>
<dbReference type="Proteomes" id="UP000009296">
    <property type="component" value="Chromosome"/>
</dbReference>
<keyword evidence="2" id="KW-1185">Reference proteome</keyword>
<evidence type="ECO:0000313" key="2">
    <source>
        <dbReference type="Proteomes" id="UP000009296"/>
    </source>
</evidence>